<protein>
    <submittedName>
        <fullName evidence="2">Uncharacterized protein</fullName>
    </submittedName>
</protein>
<evidence type="ECO:0000256" key="1">
    <source>
        <dbReference type="SAM" id="MobiDB-lite"/>
    </source>
</evidence>
<evidence type="ECO:0000313" key="2">
    <source>
        <dbReference type="EMBL" id="MBW0529735.1"/>
    </source>
</evidence>
<dbReference type="EMBL" id="AVOT02035383">
    <property type="protein sequence ID" value="MBW0529735.1"/>
    <property type="molecule type" value="Genomic_DNA"/>
</dbReference>
<dbReference type="AlphaFoldDB" id="A0A9Q3I839"/>
<sequence>MNFNHFDKSYYPQEFASPGESNLLQIFNYQAQKIKDLEEKLESHDQDLTTLLTQINLQGPSTSQINPSIKSKGKQPQTPHSSLSNSQTRPPARISNIPSKIPCQVIKEAPKKPSTPPKK</sequence>
<feature type="compositionally biased region" description="Polar residues" evidence="1">
    <location>
        <begin position="54"/>
        <end position="89"/>
    </location>
</feature>
<feature type="region of interest" description="Disordered" evidence="1">
    <location>
        <begin position="54"/>
        <end position="119"/>
    </location>
</feature>
<accession>A0A9Q3I839</accession>
<dbReference type="Proteomes" id="UP000765509">
    <property type="component" value="Unassembled WGS sequence"/>
</dbReference>
<keyword evidence="3" id="KW-1185">Reference proteome</keyword>
<evidence type="ECO:0000313" key="3">
    <source>
        <dbReference type="Proteomes" id="UP000765509"/>
    </source>
</evidence>
<gene>
    <name evidence="2" type="ORF">O181_069450</name>
</gene>
<proteinExistence type="predicted"/>
<reference evidence="2" key="1">
    <citation type="submission" date="2021-03" db="EMBL/GenBank/DDBJ databases">
        <title>Draft genome sequence of rust myrtle Austropuccinia psidii MF-1, a brazilian biotype.</title>
        <authorList>
            <person name="Quecine M.C."/>
            <person name="Pachon D.M.R."/>
            <person name="Bonatelli M.L."/>
            <person name="Correr F.H."/>
            <person name="Franceschini L.M."/>
            <person name="Leite T.F."/>
            <person name="Margarido G.R.A."/>
            <person name="Almeida C.A."/>
            <person name="Ferrarezi J.A."/>
            <person name="Labate C.A."/>
        </authorList>
    </citation>
    <scope>NUCLEOTIDE SEQUENCE</scope>
    <source>
        <strain evidence="2">MF-1</strain>
    </source>
</reference>
<comment type="caution">
    <text evidence="2">The sequence shown here is derived from an EMBL/GenBank/DDBJ whole genome shotgun (WGS) entry which is preliminary data.</text>
</comment>
<name>A0A9Q3I839_9BASI</name>
<organism evidence="2 3">
    <name type="scientific">Austropuccinia psidii MF-1</name>
    <dbReference type="NCBI Taxonomy" id="1389203"/>
    <lineage>
        <taxon>Eukaryota</taxon>
        <taxon>Fungi</taxon>
        <taxon>Dikarya</taxon>
        <taxon>Basidiomycota</taxon>
        <taxon>Pucciniomycotina</taxon>
        <taxon>Pucciniomycetes</taxon>
        <taxon>Pucciniales</taxon>
        <taxon>Sphaerophragmiaceae</taxon>
        <taxon>Austropuccinia</taxon>
    </lineage>
</organism>